<feature type="transmembrane region" description="Helical" evidence="8">
    <location>
        <begin position="361"/>
        <end position="381"/>
    </location>
</feature>
<evidence type="ECO:0000259" key="9">
    <source>
        <dbReference type="Pfam" id="PF12832"/>
    </source>
</evidence>
<gene>
    <name evidence="10" type="ORF">BegalDRAFT_1875</name>
</gene>
<comment type="subcellular location">
    <subcellularLocation>
        <location evidence="1">Cell inner membrane</location>
        <topology evidence="1">Multi-pass membrane protein</topology>
    </subcellularLocation>
</comment>
<name>I3CGK6_9GAMM</name>
<feature type="domain" description="Major facilitator superfamily associated" evidence="9">
    <location>
        <begin position="3"/>
        <end position="364"/>
    </location>
</feature>
<dbReference type="Proteomes" id="UP000005744">
    <property type="component" value="Unassembled WGS sequence"/>
</dbReference>
<feature type="transmembrane region" description="Helical" evidence="8">
    <location>
        <begin position="129"/>
        <end position="148"/>
    </location>
</feature>
<dbReference type="PANTHER" id="PTHR23522">
    <property type="entry name" value="BLL5896 PROTEIN"/>
    <property type="match status" value="1"/>
</dbReference>
<accession>I3CGK6</accession>
<evidence type="ECO:0000256" key="8">
    <source>
        <dbReference type="SAM" id="Phobius"/>
    </source>
</evidence>
<dbReference type="PANTHER" id="PTHR23522:SF10">
    <property type="entry name" value="3-PHENYLPROPIONIC ACID TRANSPORTER-RELATED"/>
    <property type="match status" value="1"/>
</dbReference>
<organism evidence="10 11">
    <name type="scientific">Beggiatoa alba B18LD</name>
    <dbReference type="NCBI Taxonomy" id="395493"/>
    <lineage>
        <taxon>Bacteria</taxon>
        <taxon>Pseudomonadati</taxon>
        <taxon>Pseudomonadota</taxon>
        <taxon>Gammaproteobacteria</taxon>
        <taxon>Thiotrichales</taxon>
        <taxon>Thiotrichaceae</taxon>
        <taxon>Beggiatoa</taxon>
    </lineage>
</organism>
<dbReference type="eggNOG" id="COG2814">
    <property type="taxonomic scope" value="Bacteria"/>
</dbReference>
<evidence type="ECO:0000256" key="3">
    <source>
        <dbReference type="ARBA" id="ARBA00022475"/>
    </source>
</evidence>
<keyword evidence="7 8" id="KW-0472">Membrane</keyword>
<keyword evidence="4" id="KW-0997">Cell inner membrane</keyword>
<evidence type="ECO:0000256" key="4">
    <source>
        <dbReference type="ARBA" id="ARBA00022519"/>
    </source>
</evidence>
<dbReference type="GO" id="GO:0015528">
    <property type="term" value="F:lactose:proton symporter activity"/>
    <property type="evidence" value="ECO:0007669"/>
    <property type="project" value="TreeGrafter"/>
</dbReference>
<keyword evidence="3" id="KW-1003">Cell membrane</keyword>
<dbReference type="HOGENOM" id="CLU_013133_6_0_6"/>
<evidence type="ECO:0000256" key="5">
    <source>
        <dbReference type="ARBA" id="ARBA00022692"/>
    </source>
</evidence>
<dbReference type="InterPro" id="IPR024989">
    <property type="entry name" value="MFS_assoc_dom"/>
</dbReference>
<keyword evidence="11" id="KW-1185">Reference proteome</keyword>
<protein>
    <submittedName>
        <fullName evidence="10">Arabinose efflux permease family protein</fullName>
    </submittedName>
</protein>
<dbReference type="InterPro" id="IPR036259">
    <property type="entry name" value="MFS_trans_sf"/>
</dbReference>
<evidence type="ECO:0000256" key="7">
    <source>
        <dbReference type="ARBA" id="ARBA00023136"/>
    </source>
</evidence>
<evidence type="ECO:0000256" key="1">
    <source>
        <dbReference type="ARBA" id="ARBA00004429"/>
    </source>
</evidence>
<feature type="transmembrane region" description="Helical" evidence="8">
    <location>
        <begin position="66"/>
        <end position="84"/>
    </location>
</feature>
<feature type="transmembrane region" description="Helical" evidence="8">
    <location>
        <begin position="240"/>
        <end position="259"/>
    </location>
</feature>
<feature type="transmembrane region" description="Helical" evidence="8">
    <location>
        <begin position="296"/>
        <end position="319"/>
    </location>
</feature>
<dbReference type="Pfam" id="PF12832">
    <property type="entry name" value="MFS_1_like"/>
    <property type="match status" value="1"/>
</dbReference>
<dbReference type="STRING" id="395493.BegalDRAFT_1875"/>
<dbReference type="PIRSF" id="PIRSF004925">
    <property type="entry name" value="HcaT"/>
    <property type="match status" value="1"/>
</dbReference>
<sequence length="392" mass="44285">MLYWRLSSFYLIYFTSLGVLLPYWGLYLHSLGFDAQTIGQLVAIPMATKIIAPTLWSWIADRTGEHVRLIRLGSIGALFCFLGVFYVEHFLAFVTVMIGFSFFWNACIPQMEVTTLAHLGEKKHQYTRIRLWGSIGFIITVTTTGYLLDKYGVYLVPYLLASTFALIFIASFTVPAPPEHTLANTTATTHKADSVIFWQLLKRRPVIVLIIAFFLMQASHTPYYTFFTLHLEENHYSREIIGYLWALSVAAEVIVFWGMHHLLRHFQLKTLLILCFALAAIRWLVVGYYAELMIVIVFSQLLHAASFGLYHGVAVQFMHHYFIGNTSSRGQALYSGLGYGAGGAMGTWLSGYSWSFLGAQISFTLAALLCIIAMILCAWGLEEIKTGKNKLT</sequence>
<dbReference type="EMBL" id="JH600070">
    <property type="protein sequence ID" value="EIJ42749.1"/>
    <property type="molecule type" value="Genomic_DNA"/>
</dbReference>
<feature type="transmembrane region" description="Helical" evidence="8">
    <location>
        <begin position="90"/>
        <end position="108"/>
    </location>
</feature>
<evidence type="ECO:0000313" key="10">
    <source>
        <dbReference type="EMBL" id="EIJ42749.1"/>
    </source>
</evidence>
<evidence type="ECO:0000313" key="11">
    <source>
        <dbReference type="Proteomes" id="UP000005744"/>
    </source>
</evidence>
<keyword evidence="6 8" id="KW-1133">Transmembrane helix</keyword>
<feature type="transmembrane region" description="Helical" evidence="8">
    <location>
        <begin position="7"/>
        <end position="26"/>
    </location>
</feature>
<dbReference type="Gene3D" id="1.20.1250.20">
    <property type="entry name" value="MFS general substrate transporter like domains"/>
    <property type="match status" value="2"/>
</dbReference>
<keyword evidence="5 8" id="KW-0812">Transmembrane</keyword>
<proteinExistence type="predicted"/>
<keyword evidence="2" id="KW-0813">Transport</keyword>
<feature type="transmembrane region" description="Helical" evidence="8">
    <location>
        <begin position="331"/>
        <end position="349"/>
    </location>
</feature>
<dbReference type="OrthoDB" id="9150135at2"/>
<evidence type="ECO:0000256" key="6">
    <source>
        <dbReference type="ARBA" id="ARBA00022989"/>
    </source>
</evidence>
<reference evidence="10 11" key="1">
    <citation type="submission" date="2011-11" db="EMBL/GenBank/DDBJ databases">
        <title>Improved High-Quality Draft sequence of Beggiatoa alba B18lD.</title>
        <authorList>
            <consortium name="US DOE Joint Genome Institute"/>
            <person name="Lucas S."/>
            <person name="Han J."/>
            <person name="Lapidus A."/>
            <person name="Cheng J.-F."/>
            <person name="Goodwin L."/>
            <person name="Pitluck S."/>
            <person name="Peters L."/>
            <person name="Mikhailova N."/>
            <person name="Held B."/>
            <person name="Detter J.C."/>
            <person name="Han C."/>
            <person name="Tapia R."/>
            <person name="Land M."/>
            <person name="Hauser L."/>
            <person name="Kyrpides N."/>
            <person name="Ivanova N."/>
            <person name="Pagani I."/>
            <person name="Samuel K."/>
            <person name="Teske A."/>
            <person name="Mueller J."/>
            <person name="Woyke T."/>
        </authorList>
    </citation>
    <scope>NUCLEOTIDE SEQUENCE [LARGE SCALE GENOMIC DNA]</scope>
    <source>
        <strain evidence="10 11">B18LD</strain>
    </source>
</reference>
<dbReference type="CDD" id="cd17335">
    <property type="entry name" value="MFS_MFSD6"/>
    <property type="match status" value="1"/>
</dbReference>
<feature type="transmembrane region" description="Helical" evidence="8">
    <location>
        <begin position="206"/>
        <end position="225"/>
    </location>
</feature>
<feature type="transmembrane region" description="Helical" evidence="8">
    <location>
        <begin position="38"/>
        <end position="59"/>
    </location>
</feature>
<dbReference type="GO" id="GO:0030395">
    <property type="term" value="F:lactose binding"/>
    <property type="evidence" value="ECO:0007669"/>
    <property type="project" value="TreeGrafter"/>
</dbReference>
<feature type="transmembrane region" description="Helical" evidence="8">
    <location>
        <begin position="154"/>
        <end position="174"/>
    </location>
</feature>
<dbReference type="InterPro" id="IPR026032">
    <property type="entry name" value="HcaT-like"/>
</dbReference>
<dbReference type="SUPFAM" id="SSF103473">
    <property type="entry name" value="MFS general substrate transporter"/>
    <property type="match status" value="1"/>
</dbReference>
<evidence type="ECO:0000256" key="2">
    <source>
        <dbReference type="ARBA" id="ARBA00022448"/>
    </source>
</evidence>
<dbReference type="RefSeq" id="WP_002685960.1">
    <property type="nucleotide sequence ID" value="NZ_JH600070.1"/>
</dbReference>
<dbReference type="AlphaFoldDB" id="I3CGK6"/>
<feature type="transmembrane region" description="Helical" evidence="8">
    <location>
        <begin position="271"/>
        <end position="290"/>
    </location>
</feature>
<dbReference type="GO" id="GO:0005886">
    <property type="term" value="C:plasma membrane"/>
    <property type="evidence" value="ECO:0007669"/>
    <property type="project" value="UniProtKB-SubCell"/>
</dbReference>
<dbReference type="NCBIfam" id="NF037955">
    <property type="entry name" value="mfs"/>
    <property type="match status" value="1"/>
</dbReference>